<dbReference type="OrthoDB" id="5917490at2"/>
<gene>
    <name evidence="1" type="ORF">CF386_12160</name>
</gene>
<evidence type="ECO:0000313" key="1">
    <source>
        <dbReference type="EMBL" id="ASK79789.1"/>
    </source>
</evidence>
<protein>
    <submittedName>
        <fullName evidence="1">Uncharacterized protein</fullName>
    </submittedName>
</protein>
<dbReference type="AlphaFoldDB" id="A0A220VHI7"/>
<keyword evidence="2" id="KW-1185">Reference proteome</keyword>
<organism evidence="1 2">
    <name type="scientific">Paraphotobacterium marinum</name>
    <dbReference type="NCBI Taxonomy" id="1755811"/>
    <lineage>
        <taxon>Bacteria</taxon>
        <taxon>Pseudomonadati</taxon>
        <taxon>Pseudomonadota</taxon>
        <taxon>Gammaproteobacteria</taxon>
        <taxon>Vibrionales</taxon>
        <taxon>Vibrionaceae</taxon>
        <taxon>Paraphotobacterium</taxon>
    </lineage>
</organism>
<dbReference type="RefSeq" id="WP_089074697.1">
    <property type="nucleotide sequence ID" value="NZ_CBCSAM010000003.1"/>
</dbReference>
<accession>A0A220VHI7</accession>
<dbReference type="EMBL" id="CP022356">
    <property type="protein sequence ID" value="ASK79789.1"/>
    <property type="molecule type" value="Genomic_DNA"/>
</dbReference>
<name>A0A220VHI7_9GAMM</name>
<sequence>MKYFIIFWFSLFSNTIFSIENSCVLSNGYCAHDSFIIKLKNRQLKQLKPNKIYLSTTNKLNLPKSLVLSINSTSMDMGTYYFHLHKTKQNFYEGDIFLPLCLQNTSEWSGKIFISKSAKRELVNVKFIMEES</sequence>
<proteinExistence type="predicted"/>
<evidence type="ECO:0000313" key="2">
    <source>
        <dbReference type="Proteomes" id="UP000242175"/>
    </source>
</evidence>
<dbReference type="KEGG" id="pmai:CF386_12160"/>
<reference evidence="1 2" key="1">
    <citation type="journal article" date="2016" name="Int. J. Syst. Evol. Microbiol.">
        <title>Paraphotobacterium marinum gen. nov., sp. nov., a member of the family Vibrionaceae, isolated from surface seawater.</title>
        <authorList>
            <person name="Huang Z."/>
            <person name="Dong C."/>
            <person name="Shao Z."/>
        </authorList>
    </citation>
    <scope>NUCLEOTIDE SEQUENCE [LARGE SCALE GENOMIC DNA]</scope>
    <source>
        <strain evidence="1 2">NSCS20N07D</strain>
    </source>
</reference>
<dbReference type="Proteomes" id="UP000242175">
    <property type="component" value="Chromosome small"/>
</dbReference>